<dbReference type="PROSITE" id="PS00086">
    <property type="entry name" value="CYTOCHROME_P450"/>
    <property type="match status" value="1"/>
</dbReference>
<dbReference type="SUPFAM" id="SSF48264">
    <property type="entry name" value="Cytochrome P450"/>
    <property type="match status" value="1"/>
</dbReference>
<evidence type="ECO:0000256" key="2">
    <source>
        <dbReference type="RuleBase" id="RU000461"/>
    </source>
</evidence>
<accession>A0A239C734</accession>
<dbReference type="RefSeq" id="WP_089218064.1">
    <property type="nucleotide sequence ID" value="NZ_FZOS01000002.1"/>
</dbReference>
<proteinExistence type="inferred from homology"/>
<keyword evidence="4" id="KW-1185">Reference proteome</keyword>
<dbReference type="Pfam" id="PF00067">
    <property type="entry name" value="p450"/>
    <property type="match status" value="2"/>
</dbReference>
<gene>
    <name evidence="3" type="ORF">SAMN06295912_10246</name>
</gene>
<organism evidence="3 4">
    <name type="scientific">Edaphosphingomonas laterariae</name>
    <dbReference type="NCBI Taxonomy" id="861865"/>
    <lineage>
        <taxon>Bacteria</taxon>
        <taxon>Pseudomonadati</taxon>
        <taxon>Pseudomonadota</taxon>
        <taxon>Alphaproteobacteria</taxon>
        <taxon>Sphingomonadales</taxon>
        <taxon>Rhizorhabdaceae</taxon>
        <taxon>Edaphosphingomonas</taxon>
    </lineage>
</organism>
<evidence type="ECO:0000313" key="3">
    <source>
        <dbReference type="EMBL" id="SNS16046.1"/>
    </source>
</evidence>
<dbReference type="GO" id="GO:0036199">
    <property type="term" value="F:cholest-4-en-3-one 26-monooxygenase activity"/>
    <property type="evidence" value="ECO:0007669"/>
    <property type="project" value="TreeGrafter"/>
</dbReference>
<dbReference type="GO" id="GO:0008395">
    <property type="term" value="F:steroid hydroxylase activity"/>
    <property type="evidence" value="ECO:0007669"/>
    <property type="project" value="TreeGrafter"/>
</dbReference>
<keyword evidence="2" id="KW-0349">Heme</keyword>
<dbReference type="PANTHER" id="PTHR46696">
    <property type="entry name" value="P450, PUTATIVE (EUROFUNG)-RELATED"/>
    <property type="match status" value="1"/>
</dbReference>
<dbReference type="GO" id="GO:0020037">
    <property type="term" value="F:heme binding"/>
    <property type="evidence" value="ECO:0007669"/>
    <property type="project" value="InterPro"/>
</dbReference>
<keyword evidence="2" id="KW-0503">Monooxygenase</keyword>
<dbReference type="AlphaFoldDB" id="A0A239C734"/>
<reference evidence="4" key="1">
    <citation type="submission" date="2017-06" db="EMBL/GenBank/DDBJ databases">
        <authorList>
            <person name="Varghese N."/>
            <person name="Submissions S."/>
        </authorList>
    </citation>
    <scope>NUCLEOTIDE SEQUENCE [LARGE SCALE GENOMIC DNA]</scope>
    <source>
        <strain evidence="4">LNB2</strain>
    </source>
</reference>
<dbReference type="InterPro" id="IPR002397">
    <property type="entry name" value="Cyt_P450_B"/>
</dbReference>
<comment type="similarity">
    <text evidence="1 2">Belongs to the cytochrome P450 family.</text>
</comment>
<keyword evidence="2" id="KW-0479">Metal-binding</keyword>
<dbReference type="InterPro" id="IPR036396">
    <property type="entry name" value="Cyt_P450_sf"/>
</dbReference>
<dbReference type="GO" id="GO:0006707">
    <property type="term" value="P:cholesterol catabolic process"/>
    <property type="evidence" value="ECO:0007669"/>
    <property type="project" value="TreeGrafter"/>
</dbReference>
<dbReference type="Gene3D" id="1.10.630.10">
    <property type="entry name" value="Cytochrome P450"/>
    <property type="match status" value="1"/>
</dbReference>
<dbReference type="GO" id="GO:0005506">
    <property type="term" value="F:iron ion binding"/>
    <property type="evidence" value="ECO:0007669"/>
    <property type="project" value="InterPro"/>
</dbReference>
<keyword evidence="2" id="KW-0408">Iron</keyword>
<dbReference type="EMBL" id="FZOS01000002">
    <property type="protein sequence ID" value="SNS16046.1"/>
    <property type="molecule type" value="Genomic_DNA"/>
</dbReference>
<name>A0A239C734_9SPHN</name>
<evidence type="ECO:0000313" key="4">
    <source>
        <dbReference type="Proteomes" id="UP000198281"/>
    </source>
</evidence>
<keyword evidence="2" id="KW-0560">Oxidoreductase</keyword>
<protein>
    <submittedName>
        <fullName evidence="3">Cytochrome P450</fullName>
    </submittedName>
</protein>
<evidence type="ECO:0000256" key="1">
    <source>
        <dbReference type="ARBA" id="ARBA00010617"/>
    </source>
</evidence>
<dbReference type="PRINTS" id="PR00359">
    <property type="entry name" value="BP450"/>
</dbReference>
<dbReference type="Proteomes" id="UP000198281">
    <property type="component" value="Unassembled WGS sequence"/>
</dbReference>
<dbReference type="InterPro" id="IPR001128">
    <property type="entry name" value="Cyt_P450"/>
</dbReference>
<dbReference type="OrthoDB" id="5522954at2"/>
<dbReference type="InterPro" id="IPR017972">
    <property type="entry name" value="Cyt_P450_CS"/>
</dbReference>
<sequence>MIVRPDDYDPYSHAAMADPEPFYAALRETGAPHYLPQYDAWAITCFDDVTRASLRAHALDFTRGQTPGQVLLGEPVPATFMTLNQEAHRRWRNVLAPYYTPAGVAAEEARLTELSRSILAPLLAQGRMDVFGDFANRVMVFNAGYNLGFPEQDAIWVRERIDDMMHREPGQVGMVSARNQEAAGALFGYLHQFVGGLRAEPGRALRHTKALIEAEVDGQRLSDEEMVSNLFSLLVTGSETTPMAVAGTIYYLARHPDQKRRVLADPGLAGAAFRETLRFDQPTNMLARYVHSDFELGGRQIRAGQRLLLIYAAANRDETRFERAHDYDLGRYAGNGAIVRDASFGAGAHFCLGMHLALTAGTIMVRQLLEAVGDFELIEAGCRRAYGEFLAGFTQVPIQFQPIDGGRGQ</sequence>
<dbReference type="PANTHER" id="PTHR46696:SF4">
    <property type="entry name" value="BIOTIN BIOSYNTHESIS CYTOCHROME P450"/>
    <property type="match status" value="1"/>
</dbReference>